<dbReference type="GO" id="GO:0006508">
    <property type="term" value="P:proteolysis"/>
    <property type="evidence" value="ECO:0007669"/>
    <property type="project" value="UniProtKB-KW"/>
</dbReference>
<dbReference type="SUPFAM" id="SSF55920">
    <property type="entry name" value="Creatinase/aminopeptidase"/>
    <property type="match status" value="1"/>
</dbReference>
<evidence type="ECO:0000313" key="9">
    <source>
        <dbReference type="EMBL" id="HIU23095.1"/>
    </source>
</evidence>
<dbReference type="NCBIfam" id="TIGR00500">
    <property type="entry name" value="met_pdase_I"/>
    <property type="match status" value="1"/>
</dbReference>
<sequence length="248" mass="27106">MITIKTPEQIELLRKAGKIVGDTHNYLKQFIKPGITTKELNRLAEEFILNSDATPSFKGLYGFPAGCCISVNEEVVHGIPGNRRLKEGDIVSIDIGACYHGFHGDSAWTYPVGNISHPKARLLRDTEQALMEGLSVIKNGAHVGDIGYAVEKYATEHRLGVVKELVGHGVGSSVHEEPDVPNYGKKGTGPELKTGMVIAVEPMLNLGTADVYMLDDDWTVITADDKPSAHFEHTVLVLDDGYEILTKR</sequence>
<dbReference type="InterPro" id="IPR001714">
    <property type="entry name" value="Pept_M24_MAP"/>
</dbReference>
<dbReference type="PANTHER" id="PTHR43330">
    <property type="entry name" value="METHIONINE AMINOPEPTIDASE"/>
    <property type="match status" value="1"/>
</dbReference>
<dbReference type="InterPro" id="IPR036005">
    <property type="entry name" value="Creatinase/aminopeptidase-like"/>
</dbReference>
<comment type="catalytic activity">
    <reaction evidence="6 7">
        <text>Release of N-terminal amino acids, preferentially methionine, from peptides and arylamides.</text>
        <dbReference type="EC" id="3.4.11.18"/>
    </reaction>
</comment>
<proteinExistence type="inferred from homology"/>
<comment type="function">
    <text evidence="1 6">Removes the N-terminal methionine from nascent proteins. The N-terminal methionine is often cleaved when the second residue in the primary sequence is small and uncharged (Met-Ala-, Cys, Gly, Pro, Ser, Thr, or Val). Requires deformylation of the N(alpha)-formylated initiator methionine before it can be hydrolyzed.</text>
</comment>
<feature type="domain" description="Peptidase M24" evidence="8">
    <location>
        <begin position="11"/>
        <end position="237"/>
    </location>
</feature>
<dbReference type="GO" id="GO:0046872">
    <property type="term" value="F:metal ion binding"/>
    <property type="evidence" value="ECO:0007669"/>
    <property type="project" value="UniProtKB-UniRule"/>
</dbReference>
<dbReference type="Gene3D" id="3.90.230.10">
    <property type="entry name" value="Creatinase/methionine aminopeptidase superfamily"/>
    <property type="match status" value="1"/>
</dbReference>
<comment type="similarity">
    <text evidence="6">Belongs to the peptidase M24A family. Methionine aminopeptidase type 1 subfamily.</text>
</comment>
<feature type="binding site" evidence="6">
    <location>
        <position position="77"/>
    </location>
    <ligand>
        <name>substrate</name>
    </ligand>
</feature>
<dbReference type="EC" id="3.4.11.18" evidence="6 7"/>
<comment type="subunit">
    <text evidence="6">Monomer.</text>
</comment>
<feature type="binding site" evidence="6">
    <location>
        <position position="232"/>
    </location>
    <ligand>
        <name>a divalent metal cation</name>
        <dbReference type="ChEBI" id="CHEBI:60240"/>
        <label>1</label>
    </ligand>
</feature>
<gene>
    <name evidence="6 9" type="primary">map</name>
    <name evidence="9" type="ORF">IAD49_05880</name>
</gene>
<accession>A0A9D1HXE1</accession>
<dbReference type="EMBL" id="DVML01000034">
    <property type="protein sequence ID" value="HIU23095.1"/>
    <property type="molecule type" value="Genomic_DNA"/>
</dbReference>
<evidence type="ECO:0000256" key="7">
    <source>
        <dbReference type="RuleBase" id="RU003653"/>
    </source>
</evidence>
<keyword evidence="2 6" id="KW-0031">Aminopeptidase</keyword>
<keyword evidence="4 6" id="KW-0479">Metal-binding</keyword>
<dbReference type="GO" id="GO:0005829">
    <property type="term" value="C:cytosol"/>
    <property type="evidence" value="ECO:0007669"/>
    <property type="project" value="TreeGrafter"/>
</dbReference>
<feature type="binding site" evidence="6">
    <location>
        <position position="201"/>
    </location>
    <ligand>
        <name>a divalent metal cation</name>
        <dbReference type="ChEBI" id="CHEBI:60240"/>
        <label>2</label>
        <note>catalytic</note>
    </ligand>
</feature>
<feature type="binding site" evidence="6">
    <location>
        <position position="94"/>
    </location>
    <ligand>
        <name>a divalent metal cation</name>
        <dbReference type="ChEBI" id="CHEBI:60240"/>
        <label>1</label>
    </ligand>
</feature>
<feature type="binding site" evidence="6">
    <location>
        <position position="105"/>
    </location>
    <ligand>
        <name>a divalent metal cation</name>
        <dbReference type="ChEBI" id="CHEBI:60240"/>
        <label>2</label>
        <note>catalytic</note>
    </ligand>
</feature>
<evidence type="ECO:0000256" key="2">
    <source>
        <dbReference type="ARBA" id="ARBA00022438"/>
    </source>
</evidence>
<dbReference type="CDD" id="cd01086">
    <property type="entry name" value="MetAP1"/>
    <property type="match status" value="1"/>
</dbReference>
<feature type="binding site" evidence="6">
    <location>
        <position position="232"/>
    </location>
    <ligand>
        <name>a divalent metal cation</name>
        <dbReference type="ChEBI" id="CHEBI:60240"/>
        <label>2</label>
        <note>catalytic</note>
    </ligand>
</feature>
<feature type="binding site" evidence="6">
    <location>
        <position position="175"/>
    </location>
    <ligand>
        <name>substrate</name>
    </ligand>
</feature>
<evidence type="ECO:0000256" key="4">
    <source>
        <dbReference type="ARBA" id="ARBA00022723"/>
    </source>
</evidence>
<dbReference type="InterPro" id="IPR000994">
    <property type="entry name" value="Pept_M24"/>
</dbReference>
<name>A0A9D1HXE1_9BACT</name>
<dbReference type="AlphaFoldDB" id="A0A9D1HXE1"/>
<dbReference type="Proteomes" id="UP000824087">
    <property type="component" value="Unassembled WGS sequence"/>
</dbReference>
<comment type="caution">
    <text evidence="9">The sequence shown here is derived from an EMBL/GenBank/DDBJ whole genome shotgun (WGS) entry which is preliminary data.</text>
</comment>
<dbReference type="PRINTS" id="PR00599">
    <property type="entry name" value="MAPEPTIDASE"/>
</dbReference>
<reference evidence="9" key="1">
    <citation type="submission" date="2020-10" db="EMBL/GenBank/DDBJ databases">
        <authorList>
            <person name="Gilroy R."/>
        </authorList>
    </citation>
    <scope>NUCLEOTIDE SEQUENCE</scope>
    <source>
        <strain evidence="9">CHK197-8231</strain>
    </source>
</reference>
<keyword evidence="5 6" id="KW-0378">Hydrolase</keyword>
<feature type="binding site" evidence="6">
    <location>
        <position position="105"/>
    </location>
    <ligand>
        <name>a divalent metal cation</name>
        <dbReference type="ChEBI" id="CHEBI:60240"/>
        <label>1</label>
    </ligand>
</feature>
<evidence type="ECO:0000256" key="3">
    <source>
        <dbReference type="ARBA" id="ARBA00022670"/>
    </source>
</evidence>
<dbReference type="HAMAP" id="MF_01974">
    <property type="entry name" value="MetAP_1"/>
    <property type="match status" value="1"/>
</dbReference>
<organism evidence="9 10">
    <name type="scientific">Candidatus Fimihabitans intestinipullorum</name>
    <dbReference type="NCBI Taxonomy" id="2840820"/>
    <lineage>
        <taxon>Bacteria</taxon>
        <taxon>Bacillati</taxon>
        <taxon>Mycoplasmatota</taxon>
        <taxon>Mycoplasmatota incertae sedis</taxon>
        <taxon>Candidatus Fimihabitans</taxon>
    </lineage>
</organism>
<protein>
    <recommendedName>
        <fullName evidence="6 7">Methionine aminopeptidase</fullName>
        <shortName evidence="6">MAP</shortName>
        <shortName evidence="6">MetAP</shortName>
        <ecNumber evidence="6 7">3.4.11.18</ecNumber>
    </recommendedName>
    <alternativeName>
        <fullName evidence="6">Peptidase M</fullName>
    </alternativeName>
</protein>
<comment type="cofactor">
    <cofactor evidence="6">
        <name>Co(2+)</name>
        <dbReference type="ChEBI" id="CHEBI:48828"/>
    </cofactor>
    <cofactor evidence="6">
        <name>Zn(2+)</name>
        <dbReference type="ChEBI" id="CHEBI:29105"/>
    </cofactor>
    <cofactor evidence="6">
        <name>Mn(2+)</name>
        <dbReference type="ChEBI" id="CHEBI:29035"/>
    </cofactor>
    <cofactor evidence="6">
        <name>Fe(2+)</name>
        <dbReference type="ChEBI" id="CHEBI:29033"/>
    </cofactor>
    <text evidence="6">Binds 2 divalent metal cations per subunit. Has a high-affinity and a low affinity metal-binding site. The true nature of the physiological cofactor is under debate. The enzyme is active with cobalt, zinc, manganese or divalent iron ions. Most likely, methionine aminopeptidases function as mononuclear Fe(2+)-metalloproteases under physiological conditions, and the catalytically relevant metal-binding site has been assigned to the histidine-containing high-affinity site.</text>
</comment>
<dbReference type="PANTHER" id="PTHR43330:SF27">
    <property type="entry name" value="METHIONINE AMINOPEPTIDASE"/>
    <property type="match status" value="1"/>
</dbReference>
<feature type="binding site" evidence="6">
    <location>
        <position position="168"/>
    </location>
    <ligand>
        <name>a divalent metal cation</name>
        <dbReference type="ChEBI" id="CHEBI:60240"/>
        <label>2</label>
        <note>catalytic</note>
    </ligand>
</feature>
<keyword evidence="3 6" id="KW-0645">Protease</keyword>
<evidence type="ECO:0000256" key="1">
    <source>
        <dbReference type="ARBA" id="ARBA00002521"/>
    </source>
</evidence>
<evidence type="ECO:0000313" key="10">
    <source>
        <dbReference type="Proteomes" id="UP000824087"/>
    </source>
</evidence>
<evidence type="ECO:0000256" key="5">
    <source>
        <dbReference type="ARBA" id="ARBA00022801"/>
    </source>
</evidence>
<reference evidence="9" key="2">
    <citation type="journal article" date="2021" name="PeerJ">
        <title>Extensive microbial diversity within the chicken gut microbiome revealed by metagenomics and culture.</title>
        <authorList>
            <person name="Gilroy R."/>
            <person name="Ravi A."/>
            <person name="Getino M."/>
            <person name="Pursley I."/>
            <person name="Horton D.L."/>
            <person name="Alikhan N.F."/>
            <person name="Baker D."/>
            <person name="Gharbi K."/>
            <person name="Hall N."/>
            <person name="Watson M."/>
            <person name="Adriaenssens E.M."/>
            <person name="Foster-Nyarko E."/>
            <person name="Jarju S."/>
            <person name="Secka A."/>
            <person name="Antonio M."/>
            <person name="Oren A."/>
            <person name="Chaudhuri R.R."/>
            <person name="La Ragione R."/>
            <person name="Hildebrand F."/>
            <person name="Pallen M.J."/>
        </authorList>
    </citation>
    <scope>NUCLEOTIDE SEQUENCE</scope>
    <source>
        <strain evidence="9">CHK197-8231</strain>
    </source>
</reference>
<dbReference type="Pfam" id="PF00557">
    <property type="entry name" value="Peptidase_M24"/>
    <property type="match status" value="1"/>
</dbReference>
<dbReference type="GO" id="GO:0070006">
    <property type="term" value="F:metalloaminopeptidase activity"/>
    <property type="evidence" value="ECO:0007669"/>
    <property type="project" value="UniProtKB-UniRule"/>
</dbReference>
<dbReference type="GO" id="GO:0004239">
    <property type="term" value="F:initiator methionyl aminopeptidase activity"/>
    <property type="evidence" value="ECO:0007669"/>
    <property type="project" value="UniProtKB-UniRule"/>
</dbReference>
<evidence type="ECO:0000256" key="6">
    <source>
        <dbReference type="HAMAP-Rule" id="MF_01974"/>
    </source>
</evidence>
<evidence type="ECO:0000259" key="8">
    <source>
        <dbReference type="Pfam" id="PF00557"/>
    </source>
</evidence>
<dbReference type="InterPro" id="IPR002467">
    <property type="entry name" value="Pept_M24A_MAP1"/>
</dbReference>